<feature type="region of interest" description="Disordered" evidence="1">
    <location>
        <begin position="2042"/>
        <end position="2065"/>
    </location>
</feature>
<evidence type="ECO:0000313" key="2">
    <source>
        <dbReference type="EMBL" id="KAK9703711.1"/>
    </source>
</evidence>
<evidence type="ECO:0000256" key="1">
    <source>
        <dbReference type="SAM" id="MobiDB-lite"/>
    </source>
</evidence>
<feature type="compositionally biased region" description="Basic residues" evidence="1">
    <location>
        <begin position="1276"/>
        <end position="1285"/>
    </location>
</feature>
<dbReference type="EMBL" id="JASPKY010000364">
    <property type="protein sequence ID" value="KAK9703711.1"/>
    <property type="molecule type" value="Genomic_DNA"/>
</dbReference>
<organism evidence="2 3">
    <name type="scientific">Popillia japonica</name>
    <name type="common">Japanese beetle</name>
    <dbReference type="NCBI Taxonomy" id="7064"/>
    <lineage>
        <taxon>Eukaryota</taxon>
        <taxon>Metazoa</taxon>
        <taxon>Ecdysozoa</taxon>
        <taxon>Arthropoda</taxon>
        <taxon>Hexapoda</taxon>
        <taxon>Insecta</taxon>
        <taxon>Pterygota</taxon>
        <taxon>Neoptera</taxon>
        <taxon>Endopterygota</taxon>
        <taxon>Coleoptera</taxon>
        <taxon>Polyphaga</taxon>
        <taxon>Scarabaeiformia</taxon>
        <taxon>Scarabaeidae</taxon>
        <taxon>Rutelinae</taxon>
        <taxon>Popillia</taxon>
    </lineage>
</organism>
<feature type="region of interest" description="Disordered" evidence="1">
    <location>
        <begin position="683"/>
        <end position="755"/>
    </location>
</feature>
<comment type="caution">
    <text evidence="2">The sequence shown here is derived from an EMBL/GenBank/DDBJ whole genome shotgun (WGS) entry which is preliminary data.</text>
</comment>
<proteinExistence type="predicted"/>
<keyword evidence="3" id="KW-1185">Reference proteome</keyword>
<feature type="compositionally biased region" description="Basic and acidic residues" evidence="1">
    <location>
        <begin position="2055"/>
        <end position="2064"/>
    </location>
</feature>
<dbReference type="Proteomes" id="UP001458880">
    <property type="component" value="Unassembled WGS sequence"/>
</dbReference>
<reference evidence="2 3" key="1">
    <citation type="journal article" date="2024" name="BMC Genomics">
        <title>De novo assembly and annotation of Popillia japonica's genome with initial clues to its potential as an invasive pest.</title>
        <authorList>
            <person name="Cucini C."/>
            <person name="Boschi S."/>
            <person name="Funari R."/>
            <person name="Cardaioli E."/>
            <person name="Iannotti N."/>
            <person name="Marturano G."/>
            <person name="Paoli F."/>
            <person name="Bruttini M."/>
            <person name="Carapelli A."/>
            <person name="Frati F."/>
            <person name="Nardi F."/>
        </authorList>
    </citation>
    <scope>NUCLEOTIDE SEQUENCE [LARGE SCALE GENOMIC DNA]</scope>
    <source>
        <strain evidence="2">DMR45628</strain>
    </source>
</reference>
<feature type="compositionally biased region" description="Basic residues" evidence="1">
    <location>
        <begin position="2042"/>
        <end position="2054"/>
    </location>
</feature>
<evidence type="ECO:0000313" key="3">
    <source>
        <dbReference type="Proteomes" id="UP001458880"/>
    </source>
</evidence>
<accession>A0AAW1JJX8</accession>
<name>A0AAW1JJX8_POPJA</name>
<feature type="compositionally biased region" description="Polar residues" evidence="1">
    <location>
        <begin position="1792"/>
        <end position="1808"/>
    </location>
</feature>
<gene>
    <name evidence="2" type="ORF">QE152_g29161</name>
</gene>
<feature type="region of interest" description="Disordered" evidence="1">
    <location>
        <begin position="1275"/>
        <end position="1310"/>
    </location>
</feature>
<feature type="region of interest" description="Disordered" evidence="1">
    <location>
        <begin position="1767"/>
        <end position="1816"/>
    </location>
</feature>
<protein>
    <submittedName>
        <fullName evidence="2">Uncharacterized protein</fullName>
    </submittedName>
</protein>
<feature type="compositionally biased region" description="Polar residues" evidence="1">
    <location>
        <begin position="703"/>
        <end position="716"/>
    </location>
</feature>
<sequence>MAQYSDKHLLLLRETISKIYKNKTFTTREIHFLQWRFMEYPENYTENDNLNEVLECYNQYIDIILKYSEFNHFETYKMYRSDISKYMKVIGYVEFLPYHKLGIGLGIGIFNLNQWRNTVINIYFYSEKLFQEIHFLQWRFMEYPENYTENDNLNEVLECYNQYIDIILKYSEFNHFETYKMYRSDISKYMKVIGYVGDQSSLVNKFVDGITVPIFEHITDPSIKIICAVELIQVYNNIIRNCNKSVKEKLANSGARIYLYKLADVLCSCGDYEYQASLLETIFRICQGNLIKLFAADFFPGTESLQHAFVKFDIKNFDNATRTFLNIVNKVFQNVYSFVAGEILLDNENVIPPMDLQKKQTELWVDCNKSSRTIGIYCSQSCWRNDPCTYSQESEYVRWELIIISVDDVSSVEVKREKGKSKTQKSSTVFKFSLTNPFFCPSENTSNSKCLKIVINDADVVQELKTSIFPSMFKKKFQGFGSDRKSKNKDTSLLEVDVSYHKSSYKPLELHVANARSVRSVDTRSMKSLEDMLAVKHAAGITRKTVGVNYISPNSTRLDDSLIESVCISETQYFSADEYLHDNENLHKQRILKEQPIIYRSHPTNDDTEISKTKAKIKVKFPFTRKHNKQSFDPLFSPIYEGIECRQLEENDRIQESSLSEQFNTKCKEGTIYTGVEVIKSTPTESLNNSTRKSRKEKHRQTSEMTVVSNDVTNPPNDLEIDIRTGNQYSQESTSNLRSKKKPSQEKVDIPSNSDKFPIKCNDIFDQMNEVAKGSVDHKSQTISNMNQKDLGGHGRDIVINGENENIDEVMALADTCGYSTAFWNELDNVVKEAELQHIKNLKENTFAVDKLVMDSQKIDKSLKVIEDIICVDVNDNIKEDLSNQKQLTSMEVGRKEYINSQTVLPKKKLVEASTLAERPNNCSDTNINILEKDIETTSNEESIASSQKEKNQITRIRQTLEKLLQISSEEKIKKGNQHSVLAIQTLDLEDREYESELKLSQNVCNKSVIDTQSRSQRVSQSVKIKNTDSEIFSLVKDIGEATFEFTESSTQGIICATRSKSQTGTMEYEENSVRIQNENNKTNSSVFLEQLPVVEIIDIDSDVEDETDDQMINGKGVNNKVSPEMIADTVVINENNADQRNLQQPSEIKSHDGLVESGNSTFVDEALLAVYGMNEIDVSQKNLLQGTSQESPTKHVSRVHEYDAAMVESSANKLGDRTPSGKIKDVVELTELLNIDKKEIDRQANQVHDKEELITIQDSNSDVSSYVISGNSTIKTKRRWKPKSQKLQNSETTNQLNINEPVESNEAENQNSLLDEKYQNGKIDQLKQNLSSQKQNHLENKDTKIADDHLAQVRKLTKKKTQNVDDGRLDLNDKQKRNRTTLYTTDQFEKHQVNYTEKVGNRAKKIPNSENGNLPMTRRRFKKLNKLASEENTDIPEYNLDTNSGDIISQSEDNDVASIKEKKLRKVKKNRNGLGITNVILNQNQLSNQEQNLRCTAHMKSNGFDAENKQLDISTFSGENVQENQRKVIVKKANNIETKIDDEIKDKNLKVNSQNDDEDDIFLKSTLKLYTPDQNEKTVSLSQEETEAMELKYQSQINKENDVESKLNDKTNNNQTGVNELDNKLIIANTLQEKFTKSFKMLQPVRHNDRELLQNLLTSQYPINNDHIVTTKDALQRNDGVGKIDENPERATMLTSLEEHNRAPIYDVHTETVISSSQKSKGSYFKRKLSQSDTKLLLKRRKRLYDPNDFSYLENDNTINHEKTISKLLSPMKSQQKQTEKKTGMTRKSRTSTNKNKAVQKTTYSVQHNERRSKNEQLVESAIECVTVDSFSRGTFGTASEILVKRQYTLPNLREMVDNIEEEQSAVHISSDRHEQIAHAKVGKLYTPSVQDVLNTSFQSNIKPVKYRMPKRINLSSSSESDDEPATRIKVVAQIHSMPREIHKPLKHKELRNIEKTVSNISNFDVKDDTIEISYPKHVSTPIAKRRTRKPTNRNYKPETTKLEETDREIFDTFLLSFTKSANETTIRTDRKVRYSKRFNTARRTKTSKRKKKSSDEEFDFGRPSKCTNHQSKIKILENIVLQTADKRLETDFDTLRKSSTILNPKVNIFNSSGLSNQSIETKQILKILCIVLDLLVKPGQFNPDENETHRIFLQQCSDLQKTMKKLD</sequence>
<feature type="compositionally biased region" description="Polar residues" evidence="1">
    <location>
        <begin position="725"/>
        <end position="737"/>
    </location>
</feature>
<feature type="compositionally biased region" description="Polar residues" evidence="1">
    <location>
        <begin position="1286"/>
        <end position="1299"/>
    </location>
</feature>